<evidence type="ECO:0000313" key="2">
    <source>
        <dbReference type="Proteomes" id="UP000244178"/>
    </source>
</evidence>
<name>A0A2T6GTX6_9PSED</name>
<protein>
    <submittedName>
        <fullName evidence="1">Uncharacterized protein</fullName>
    </submittedName>
</protein>
<organism evidence="1 2">
    <name type="scientific">Pseudomonas protegens</name>
    <dbReference type="NCBI Taxonomy" id="380021"/>
    <lineage>
        <taxon>Bacteria</taxon>
        <taxon>Pseudomonadati</taxon>
        <taxon>Pseudomonadota</taxon>
        <taxon>Gammaproteobacteria</taxon>
        <taxon>Pseudomonadales</taxon>
        <taxon>Pseudomonadaceae</taxon>
        <taxon>Pseudomonas</taxon>
    </lineage>
</organism>
<sequence length="145" mass="15885">MGFSTTVWEWYGQDEYKRVLAVGEAIDALGFLALDAQAQQASIPDCPACEAWSLAMLPLEALLATCASALPDEVRAGLQSLWGQCNGLSEAAFHCGDRGIFEHGQWQLLREAAGQLLALMEEAQLRPFLEELRVDCRGKVYGLKP</sequence>
<accession>A0A2T6GTX6</accession>
<evidence type="ECO:0000313" key="1">
    <source>
        <dbReference type="EMBL" id="PUA47602.1"/>
    </source>
</evidence>
<gene>
    <name evidence="1" type="ORF">C5U62_05980</name>
</gene>
<dbReference type="Proteomes" id="UP000244178">
    <property type="component" value="Unassembled WGS sequence"/>
</dbReference>
<dbReference type="EMBL" id="PYJM01000001">
    <property type="protein sequence ID" value="PUA47602.1"/>
    <property type="molecule type" value="Genomic_DNA"/>
</dbReference>
<reference evidence="1 2" key="1">
    <citation type="submission" date="2018-03" db="EMBL/GenBank/DDBJ databases">
        <title>Draft genome sequence of the plant growth promoting rhizobacterium Pseudomonas protegens strain BNJ-SS-45 isolated from wheat (Triticum aestivum) rhizosphere.</title>
        <authorList>
            <person name="Bajpai A."/>
            <person name="Shende K."/>
            <person name="Meena N."/>
            <person name="Upadhyayula S.R."/>
            <person name="Suravajhala P."/>
            <person name="Medicherla K.M."/>
            <person name="Johri B.N."/>
        </authorList>
    </citation>
    <scope>NUCLEOTIDE SEQUENCE [LARGE SCALE GENOMIC DNA]</scope>
    <source>
        <strain evidence="1 2">BNJ-SS-45</strain>
    </source>
</reference>
<proteinExistence type="predicted"/>
<dbReference type="AlphaFoldDB" id="A0A2T6GTX6"/>
<comment type="caution">
    <text evidence="1">The sequence shown here is derived from an EMBL/GenBank/DDBJ whole genome shotgun (WGS) entry which is preliminary data.</text>
</comment>
<dbReference type="RefSeq" id="WP_108544069.1">
    <property type="nucleotide sequence ID" value="NZ_PYJM01000001.1"/>
</dbReference>